<dbReference type="Proteomes" id="UP000095282">
    <property type="component" value="Unplaced"/>
</dbReference>
<keyword evidence="2" id="KW-1185">Reference proteome</keyword>
<sequence>MKDLIEMVSDFAGFQYTPKFKSSTTPPTPTSSGASTPARKMSESGQQQRKHSVIITVGVSKSSEFPELQRQRIVETE</sequence>
<organism evidence="2 3">
    <name type="scientific">Caenorhabditis tropicalis</name>
    <dbReference type="NCBI Taxonomy" id="1561998"/>
    <lineage>
        <taxon>Eukaryota</taxon>
        <taxon>Metazoa</taxon>
        <taxon>Ecdysozoa</taxon>
        <taxon>Nematoda</taxon>
        <taxon>Chromadorea</taxon>
        <taxon>Rhabditida</taxon>
        <taxon>Rhabditina</taxon>
        <taxon>Rhabditomorpha</taxon>
        <taxon>Rhabditoidea</taxon>
        <taxon>Rhabditidae</taxon>
        <taxon>Peloderinae</taxon>
        <taxon>Caenorhabditis</taxon>
    </lineage>
</organism>
<feature type="compositionally biased region" description="Low complexity" evidence="1">
    <location>
        <begin position="17"/>
        <end position="38"/>
    </location>
</feature>
<dbReference type="WBParaSite" id="Csp11.Scaffold612.g5930.t1">
    <property type="protein sequence ID" value="Csp11.Scaffold612.g5930.t1"/>
    <property type="gene ID" value="Csp11.Scaffold612.g5930"/>
</dbReference>
<evidence type="ECO:0000256" key="1">
    <source>
        <dbReference type="SAM" id="MobiDB-lite"/>
    </source>
</evidence>
<protein>
    <submittedName>
        <fullName evidence="3">Uncharacterized protein</fullName>
    </submittedName>
</protein>
<dbReference type="PANTHER" id="PTHR37440:SF5">
    <property type="entry name" value="PROTEIN CBG17853"/>
    <property type="match status" value="1"/>
</dbReference>
<dbReference type="eggNOG" id="ENOG502TIMC">
    <property type="taxonomic scope" value="Eukaryota"/>
</dbReference>
<name>A0A1I7THB3_9PELO</name>
<feature type="region of interest" description="Disordered" evidence="1">
    <location>
        <begin position="17"/>
        <end position="51"/>
    </location>
</feature>
<proteinExistence type="predicted"/>
<evidence type="ECO:0000313" key="2">
    <source>
        <dbReference type="Proteomes" id="UP000095282"/>
    </source>
</evidence>
<dbReference type="PANTHER" id="PTHR37440">
    <property type="entry name" value="PROTEIN CBG17852-RELATED"/>
    <property type="match status" value="1"/>
</dbReference>
<accession>A0A1I7THB3</accession>
<reference evidence="3" key="1">
    <citation type="submission" date="2016-11" db="UniProtKB">
        <authorList>
            <consortium name="WormBaseParasite"/>
        </authorList>
    </citation>
    <scope>IDENTIFICATION</scope>
</reference>
<dbReference type="AlphaFoldDB" id="A0A1I7THB3"/>
<evidence type="ECO:0000313" key="3">
    <source>
        <dbReference type="WBParaSite" id="Csp11.Scaffold612.g5930.t1"/>
    </source>
</evidence>